<dbReference type="AlphaFoldDB" id="A0A6C0AS66"/>
<keyword evidence="1" id="KW-0472">Membrane</keyword>
<organism evidence="2">
    <name type="scientific">viral metagenome</name>
    <dbReference type="NCBI Taxonomy" id="1070528"/>
    <lineage>
        <taxon>unclassified sequences</taxon>
        <taxon>metagenomes</taxon>
        <taxon>organismal metagenomes</taxon>
    </lineage>
</organism>
<keyword evidence="1" id="KW-0812">Transmembrane</keyword>
<dbReference type="SUPFAM" id="SSF46579">
    <property type="entry name" value="Prefoldin"/>
    <property type="match status" value="1"/>
</dbReference>
<sequence length="240" mass="28374">MVQYIGIPRYHDRYPEINRLQNEINQLNQQINSYKSVMAAVQSFDDGVRRDIATDNATIADLTTKIATLTITRDNLIAQLTQLQYELEMRKESVAIDQTYINSEIDQLNDINRSTVNTQKDDPKFTKSVFNNIKSENNVIKKYYSDSVDDYQTGLQKDYYQTELMNTVSRMNLYMFIFYYILVFILILVFYFIQKTMPLRMKLIWISVLVVYPFLVMYIEDIVSYLIILFLQLFQTKVPS</sequence>
<evidence type="ECO:0000256" key="1">
    <source>
        <dbReference type="SAM" id="Phobius"/>
    </source>
</evidence>
<feature type="transmembrane region" description="Helical" evidence="1">
    <location>
        <begin position="205"/>
        <end position="234"/>
    </location>
</feature>
<evidence type="ECO:0000313" key="2">
    <source>
        <dbReference type="EMBL" id="QHS82568.1"/>
    </source>
</evidence>
<proteinExistence type="predicted"/>
<reference evidence="2" key="1">
    <citation type="journal article" date="2020" name="Nature">
        <title>Giant virus diversity and host interactions through global metagenomics.</title>
        <authorList>
            <person name="Schulz F."/>
            <person name="Roux S."/>
            <person name="Paez-Espino D."/>
            <person name="Jungbluth S."/>
            <person name="Walsh D.A."/>
            <person name="Denef V.J."/>
            <person name="McMahon K.D."/>
            <person name="Konstantinidis K.T."/>
            <person name="Eloe-Fadrosh E.A."/>
            <person name="Kyrpides N.C."/>
            <person name="Woyke T."/>
        </authorList>
    </citation>
    <scope>NUCLEOTIDE SEQUENCE</scope>
    <source>
        <strain evidence="2">GVMAG-S-1101171-111</strain>
    </source>
</reference>
<accession>A0A6C0AS66</accession>
<name>A0A6C0AS66_9ZZZZ</name>
<dbReference type="EMBL" id="MN740803">
    <property type="protein sequence ID" value="QHS82568.1"/>
    <property type="molecule type" value="Genomic_DNA"/>
</dbReference>
<protein>
    <submittedName>
        <fullName evidence="2">Uncharacterized protein</fullName>
    </submittedName>
</protein>
<dbReference type="Gene3D" id="1.10.287.1490">
    <property type="match status" value="1"/>
</dbReference>
<keyword evidence="1" id="KW-1133">Transmembrane helix</keyword>
<feature type="transmembrane region" description="Helical" evidence="1">
    <location>
        <begin position="173"/>
        <end position="193"/>
    </location>
</feature>